<gene>
    <name evidence="2" type="ORF">LTR36_006942</name>
</gene>
<evidence type="ECO:0000256" key="1">
    <source>
        <dbReference type="SAM" id="MobiDB-lite"/>
    </source>
</evidence>
<dbReference type="AlphaFoldDB" id="A0AAV9JB75"/>
<accession>A0AAV9JB75</accession>
<keyword evidence="3" id="KW-1185">Reference proteome</keyword>
<dbReference type="EMBL" id="JAVFHQ010000043">
    <property type="protein sequence ID" value="KAK4542289.1"/>
    <property type="molecule type" value="Genomic_DNA"/>
</dbReference>
<dbReference type="Proteomes" id="UP001324427">
    <property type="component" value="Unassembled WGS sequence"/>
</dbReference>
<evidence type="ECO:0000313" key="2">
    <source>
        <dbReference type="EMBL" id="KAK4542289.1"/>
    </source>
</evidence>
<comment type="caution">
    <text evidence="2">The sequence shown here is derived from an EMBL/GenBank/DDBJ whole genome shotgun (WGS) entry which is preliminary data.</text>
</comment>
<name>A0AAV9JB75_9PEZI</name>
<sequence length="374" mass="41350">MSTICARCALRLQRAAQTETRHASQRAFSQTTTRRKHHGIPTFTETSTPELNDVLASMRSKHFTPAYLHASERRLIFGTKNRQTLADNPQTVTVGDEDIELQWLDRRNDIPNRTTLFHRAIDLMAAGTDSKAWSNLPSLLAGLKGAGAKVEEKMMGKVVRKAVGAGRIAIVVQCLQQGGHTGMTLQSEQILEHVIWGLHMTAQRDGEWSEEAVLKALKAANQLGLLLETEEHGGGRYLREHDPRRRAEVLGVFLELAAVHAYKFQGGKDVDGKVKIYAERLLGCIDGAAQPLSHAPVPTGPQYEMLHGIPIWHGLHLAEKILGKGLPQPQVAKKVRQDYEAGLTILAQAIEAQQPKAGSYGDQAVRAWRECIRD</sequence>
<organism evidence="2 3">
    <name type="scientific">Oleoguttula mirabilis</name>
    <dbReference type="NCBI Taxonomy" id="1507867"/>
    <lineage>
        <taxon>Eukaryota</taxon>
        <taxon>Fungi</taxon>
        <taxon>Dikarya</taxon>
        <taxon>Ascomycota</taxon>
        <taxon>Pezizomycotina</taxon>
        <taxon>Dothideomycetes</taxon>
        <taxon>Dothideomycetidae</taxon>
        <taxon>Mycosphaerellales</taxon>
        <taxon>Teratosphaeriaceae</taxon>
        <taxon>Oleoguttula</taxon>
    </lineage>
</organism>
<reference evidence="2 3" key="1">
    <citation type="submission" date="2021-11" db="EMBL/GenBank/DDBJ databases">
        <title>Black yeast isolated from Biological Soil Crust.</title>
        <authorList>
            <person name="Kurbessoian T."/>
        </authorList>
    </citation>
    <scope>NUCLEOTIDE SEQUENCE [LARGE SCALE GENOMIC DNA]</scope>
    <source>
        <strain evidence="2 3">CCFEE 5522</strain>
    </source>
</reference>
<proteinExistence type="predicted"/>
<protein>
    <submittedName>
        <fullName evidence="2">Uncharacterized protein</fullName>
    </submittedName>
</protein>
<evidence type="ECO:0000313" key="3">
    <source>
        <dbReference type="Proteomes" id="UP001324427"/>
    </source>
</evidence>
<feature type="region of interest" description="Disordered" evidence="1">
    <location>
        <begin position="19"/>
        <end position="47"/>
    </location>
</feature>